<dbReference type="SUPFAM" id="SSF56601">
    <property type="entry name" value="beta-lactamase/transpeptidase-like"/>
    <property type="match status" value="1"/>
</dbReference>
<dbReference type="Proteomes" id="UP000764837">
    <property type="component" value="Unassembled WGS sequence"/>
</dbReference>
<keyword evidence="1" id="KW-0812">Transmembrane</keyword>
<keyword evidence="5" id="KW-1185">Reference proteome</keyword>
<feature type="transmembrane region" description="Helical" evidence="1">
    <location>
        <begin position="553"/>
        <end position="574"/>
    </location>
</feature>
<proteinExistence type="predicted"/>
<feature type="chain" id="PRO_5046738139" evidence="2">
    <location>
        <begin position="29"/>
        <end position="651"/>
    </location>
</feature>
<evidence type="ECO:0000313" key="4">
    <source>
        <dbReference type="EMBL" id="MBM7493301.1"/>
    </source>
</evidence>
<dbReference type="InterPro" id="IPR001466">
    <property type="entry name" value="Beta-lactam-related"/>
</dbReference>
<name>A0ABS2LYM3_9ACTN</name>
<evidence type="ECO:0000256" key="2">
    <source>
        <dbReference type="SAM" id="SignalP"/>
    </source>
</evidence>
<dbReference type="InterPro" id="IPR012338">
    <property type="entry name" value="Beta-lactam/transpept-like"/>
</dbReference>
<accession>A0ABS2LYM3</accession>
<reference evidence="4 5" key="1">
    <citation type="submission" date="2021-01" db="EMBL/GenBank/DDBJ databases">
        <title>Sequencing the genomes of 1000 actinobacteria strains.</title>
        <authorList>
            <person name="Klenk H.-P."/>
        </authorList>
    </citation>
    <scope>NUCLEOTIDE SEQUENCE [LARGE SCALE GENOMIC DNA]</scope>
    <source>
        <strain evidence="4 5">DSM 100204</strain>
    </source>
</reference>
<feature type="transmembrane region" description="Helical" evidence="1">
    <location>
        <begin position="627"/>
        <end position="648"/>
    </location>
</feature>
<dbReference type="PANTHER" id="PTHR46825:SF9">
    <property type="entry name" value="BETA-LACTAMASE-RELATED DOMAIN-CONTAINING PROTEIN"/>
    <property type="match status" value="1"/>
</dbReference>
<organism evidence="4 5">
    <name type="scientific">Micromonospora luteifusca</name>
    <dbReference type="NCBI Taxonomy" id="709860"/>
    <lineage>
        <taxon>Bacteria</taxon>
        <taxon>Bacillati</taxon>
        <taxon>Actinomycetota</taxon>
        <taxon>Actinomycetes</taxon>
        <taxon>Micromonosporales</taxon>
        <taxon>Micromonosporaceae</taxon>
        <taxon>Micromonospora</taxon>
    </lineage>
</organism>
<feature type="domain" description="Beta-lactamase-related" evidence="3">
    <location>
        <begin position="39"/>
        <end position="363"/>
    </location>
</feature>
<gene>
    <name evidence="4" type="ORF">JOD64_004523</name>
</gene>
<sequence length="651" mass="69025">MFTRLTRMLLALTVTVVAASAVPGAAQAAPPAKDYEAFLDELVPAQLAKYKIPGAAVVVVDGQHQLFARGYGLADVDAREPVSPESTGFFIASTAKLWTTTAVMQLVKQGKLDLNTDVNHYLTAFKIDDTYPGRPVTLAHLLTHTSGFVDEIVGAAVRDPADAQPLAEYLAEHQPDRVRPPGTLASYDNFGFSLAGYLVQIVSGEPFDQYVTTHVLQPLGMSGSTANQLPSAAINATLAHGYRPEGDGQVQVQGQYGPMAPTGAGVVSTATDMGRFLSDQLRTSTSSAKPLLLDSAALQQMQSQQFSHDPQLPGMAFGWEEHPRNGQHILEKDGDVPGFHSNAALLPEKGIGIFVVYNGDGVDGSAFWANKQLVNAFVDIISPGEPAASGTAGVASETPGAAGNLDQYVGNYRITRTAEDLTKAAALMSSVSVETGPDNTLTTHGPLSPDPDKATQHWTPIGPQLFQERGGPDQMGFRVNGDGQVTALFDTTNPTVAYQRLAWWQAPSLHQLLLAGALAILLVTLLYYPIAGLVRRLRRRSPASTRWGSAARLAAWVTAALVAAFTTGLAVLFSDGNRLQESILLGKSPLVITILALSTTALVTTVGASVGTVAAWRRGWWSLPGRLHHTAVSLAAIAFLGVVSIYHLSLG</sequence>
<feature type="transmembrane region" description="Helical" evidence="1">
    <location>
        <begin position="594"/>
        <end position="615"/>
    </location>
</feature>
<dbReference type="PANTHER" id="PTHR46825">
    <property type="entry name" value="D-ALANYL-D-ALANINE-CARBOXYPEPTIDASE/ENDOPEPTIDASE AMPH"/>
    <property type="match status" value="1"/>
</dbReference>
<feature type="transmembrane region" description="Helical" evidence="1">
    <location>
        <begin position="512"/>
        <end position="533"/>
    </location>
</feature>
<dbReference type="RefSeq" id="WP_204944031.1">
    <property type="nucleotide sequence ID" value="NZ_JAFBBP010000001.1"/>
</dbReference>
<keyword evidence="1" id="KW-1133">Transmembrane helix</keyword>
<dbReference type="Pfam" id="PF00144">
    <property type="entry name" value="Beta-lactamase"/>
    <property type="match status" value="1"/>
</dbReference>
<protein>
    <submittedName>
        <fullName evidence="4">CubicO group peptidase (Beta-lactamase class C family)</fullName>
    </submittedName>
</protein>
<evidence type="ECO:0000259" key="3">
    <source>
        <dbReference type="Pfam" id="PF00144"/>
    </source>
</evidence>
<dbReference type="Gene3D" id="3.40.710.10">
    <property type="entry name" value="DD-peptidase/beta-lactamase superfamily"/>
    <property type="match status" value="1"/>
</dbReference>
<keyword evidence="1" id="KW-0472">Membrane</keyword>
<keyword evidence="2" id="KW-0732">Signal</keyword>
<dbReference type="EMBL" id="JAFBBP010000001">
    <property type="protein sequence ID" value="MBM7493301.1"/>
    <property type="molecule type" value="Genomic_DNA"/>
</dbReference>
<evidence type="ECO:0000313" key="5">
    <source>
        <dbReference type="Proteomes" id="UP000764837"/>
    </source>
</evidence>
<dbReference type="InterPro" id="IPR050491">
    <property type="entry name" value="AmpC-like"/>
</dbReference>
<feature type="signal peptide" evidence="2">
    <location>
        <begin position="1"/>
        <end position="28"/>
    </location>
</feature>
<comment type="caution">
    <text evidence="4">The sequence shown here is derived from an EMBL/GenBank/DDBJ whole genome shotgun (WGS) entry which is preliminary data.</text>
</comment>
<evidence type="ECO:0000256" key="1">
    <source>
        <dbReference type="SAM" id="Phobius"/>
    </source>
</evidence>